<organism evidence="2 3">
    <name type="scientific">Acuticoccus mangrovi</name>
    <dbReference type="NCBI Taxonomy" id="2796142"/>
    <lineage>
        <taxon>Bacteria</taxon>
        <taxon>Pseudomonadati</taxon>
        <taxon>Pseudomonadota</taxon>
        <taxon>Alphaproteobacteria</taxon>
        <taxon>Hyphomicrobiales</taxon>
        <taxon>Amorphaceae</taxon>
        <taxon>Acuticoccus</taxon>
    </lineage>
</organism>
<dbReference type="InterPro" id="IPR050259">
    <property type="entry name" value="SDR"/>
</dbReference>
<dbReference type="PANTHER" id="PTHR42879:SF6">
    <property type="entry name" value="NADPH-DEPENDENT REDUCTASE BACG"/>
    <property type="match status" value="1"/>
</dbReference>
<dbReference type="Proteomes" id="UP000609531">
    <property type="component" value="Unassembled WGS sequence"/>
</dbReference>
<sequence length="246" mass="25592">MEHHIIIGAGSGIGAALARAIAGARARLLLHTGHNRERLQAVAEDCRRLGAEVDTCIGGTEDEALFGAVAAWCETLPADGLTGFTFAAGYAKRGTVSDVRADELVASLAAMPLAFQRLATLLSPRLADNRGRIVCVSAFGAHRTKTRSYASTAPAKAALEAQVRVYAANLAPRGITVNAVVPGYIAKEPGTPSSLTPAQWQAVVSEIPMARVGAREEVAAVVKFLLSPEAGYLTGQSIHVNGGLTL</sequence>
<comment type="caution">
    <text evidence="2">The sequence shown here is derived from an EMBL/GenBank/DDBJ whole genome shotgun (WGS) entry which is preliminary data.</text>
</comment>
<reference evidence="2" key="1">
    <citation type="submission" date="2020-12" db="EMBL/GenBank/DDBJ databases">
        <title>Bacterial taxonomy.</title>
        <authorList>
            <person name="Pan X."/>
        </authorList>
    </citation>
    <scope>NUCLEOTIDE SEQUENCE</scope>
    <source>
        <strain evidence="2">B2012</strain>
    </source>
</reference>
<proteinExistence type="inferred from homology"/>
<dbReference type="SUPFAM" id="SSF51735">
    <property type="entry name" value="NAD(P)-binding Rossmann-fold domains"/>
    <property type="match status" value="1"/>
</dbReference>
<dbReference type="InterPro" id="IPR002347">
    <property type="entry name" value="SDR_fam"/>
</dbReference>
<dbReference type="EMBL" id="JAEKJA010000007">
    <property type="protein sequence ID" value="MBJ3776031.1"/>
    <property type="molecule type" value="Genomic_DNA"/>
</dbReference>
<name>A0A934IP32_9HYPH</name>
<accession>A0A934IP32</accession>
<dbReference type="PRINTS" id="PR00081">
    <property type="entry name" value="GDHRDH"/>
</dbReference>
<dbReference type="RefSeq" id="WP_198881919.1">
    <property type="nucleotide sequence ID" value="NZ_JAEKJA010000007.1"/>
</dbReference>
<gene>
    <name evidence="2" type="ORF">JCR33_10055</name>
</gene>
<dbReference type="Gene3D" id="3.40.50.720">
    <property type="entry name" value="NAD(P)-binding Rossmann-like Domain"/>
    <property type="match status" value="1"/>
</dbReference>
<evidence type="ECO:0000313" key="2">
    <source>
        <dbReference type="EMBL" id="MBJ3776031.1"/>
    </source>
</evidence>
<evidence type="ECO:0000313" key="3">
    <source>
        <dbReference type="Proteomes" id="UP000609531"/>
    </source>
</evidence>
<keyword evidence="3" id="KW-1185">Reference proteome</keyword>
<comment type="similarity">
    <text evidence="1">Belongs to the short-chain dehydrogenases/reductases (SDR) family.</text>
</comment>
<evidence type="ECO:0000256" key="1">
    <source>
        <dbReference type="ARBA" id="ARBA00006484"/>
    </source>
</evidence>
<protein>
    <submittedName>
        <fullName evidence="2">SDR family oxidoreductase</fullName>
    </submittedName>
</protein>
<dbReference type="Pfam" id="PF13561">
    <property type="entry name" value="adh_short_C2"/>
    <property type="match status" value="1"/>
</dbReference>
<dbReference type="AlphaFoldDB" id="A0A934IP32"/>
<dbReference type="PANTHER" id="PTHR42879">
    <property type="entry name" value="3-OXOACYL-(ACYL-CARRIER-PROTEIN) REDUCTASE"/>
    <property type="match status" value="1"/>
</dbReference>
<dbReference type="InterPro" id="IPR036291">
    <property type="entry name" value="NAD(P)-bd_dom_sf"/>
</dbReference>